<dbReference type="EMBL" id="JBBYHR010000001">
    <property type="protein sequence ID" value="MEL1242736.1"/>
    <property type="molecule type" value="Genomic_DNA"/>
</dbReference>
<evidence type="ECO:0000313" key="2">
    <source>
        <dbReference type="EMBL" id="MEL1242736.1"/>
    </source>
</evidence>
<keyword evidence="1" id="KW-1133">Transmembrane helix</keyword>
<evidence type="ECO:0000313" key="3">
    <source>
        <dbReference type="Proteomes" id="UP001464555"/>
    </source>
</evidence>
<protein>
    <recommendedName>
        <fullName evidence="4">Cytochrome c domain-containing protein</fullName>
    </recommendedName>
</protein>
<dbReference type="RefSeq" id="WP_341695062.1">
    <property type="nucleotide sequence ID" value="NZ_JBBYHR010000001.1"/>
</dbReference>
<dbReference type="Proteomes" id="UP001464555">
    <property type="component" value="Unassembled WGS sequence"/>
</dbReference>
<name>A0ABU9HRE9_9FLAO</name>
<organism evidence="2 3">
    <name type="scientific">Flavobacterium arundinis</name>
    <dbReference type="NCBI Taxonomy" id="3139143"/>
    <lineage>
        <taxon>Bacteria</taxon>
        <taxon>Pseudomonadati</taxon>
        <taxon>Bacteroidota</taxon>
        <taxon>Flavobacteriia</taxon>
        <taxon>Flavobacteriales</taxon>
        <taxon>Flavobacteriaceae</taxon>
        <taxon>Flavobacterium</taxon>
    </lineage>
</organism>
<gene>
    <name evidence="2" type="ORF">AAEO56_00565</name>
</gene>
<accession>A0ABU9HRE9</accession>
<comment type="caution">
    <text evidence="2">The sequence shown here is derived from an EMBL/GenBank/DDBJ whole genome shotgun (WGS) entry which is preliminary data.</text>
</comment>
<sequence>MTASSKPAKHAGKDTSTRNEKASKTNIAYFIVLLTGTLMAIISCDKKEGENHYSDVIKPQEFPDDLGIEGFNFPEDSTAIYGWLEKRDTVSITRHAWGIWAGLTAKSDQVFEGDSLLVFETWLGVKEISKFAALGNKSGGCTPLKKERTPLSVPKQFIHAQLFANKNARIDTSFQVYETVSYNPSAACYATENLIFNQSVLDQYKVQGGIGSIPPFPNSAITTKPTYFAGKPNNDGLIRVPVWPGTPNPAKAYKYDVWDTYVYADINNNQPGNKKLVPVTAAKPTPQQIKAATCNVSDFINYKLDKDEAKYLNLHQDKGSAQFKAGDIVLLVGMHVGTREINNWTWQTYFWSYNNDNPFLPSSRFEASLRPPSVKGAAAHYAVTTSYAMVWPNQPVNGGSNEGVTPIISFNPYLEAGFGPGVFSVPNKMDASYQYGVQTNCMTCHAMATASGSIGYSTDQYISMDDKSLFTNQVQLDFAWSIQGNINKKK</sequence>
<evidence type="ECO:0000256" key="1">
    <source>
        <dbReference type="SAM" id="Phobius"/>
    </source>
</evidence>
<keyword evidence="3" id="KW-1185">Reference proteome</keyword>
<feature type="transmembrane region" description="Helical" evidence="1">
    <location>
        <begin position="26"/>
        <end position="43"/>
    </location>
</feature>
<keyword evidence="1" id="KW-0472">Membrane</keyword>
<keyword evidence="1" id="KW-0812">Transmembrane</keyword>
<proteinExistence type="predicted"/>
<evidence type="ECO:0008006" key="4">
    <source>
        <dbReference type="Google" id="ProtNLM"/>
    </source>
</evidence>
<reference evidence="2 3" key="1">
    <citation type="submission" date="2024-04" db="EMBL/GenBank/DDBJ databases">
        <title>Flavobacterium sp. DGU11 16S ribosomal RNA gene Genome sequencing and assembly.</title>
        <authorList>
            <person name="Park S."/>
        </authorList>
    </citation>
    <scope>NUCLEOTIDE SEQUENCE [LARGE SCALE GENOMIC DNA]</scope>
    <source>
        <strain evidence="2 3">DGU11</strain>
    </source>
</reference>